<accession>A0A1T4Y2G8</accession>
<name>A0A1T4Y2G8_9FIRM</name>
<sequence length="146" mass="16678">MAVTKIWAIKDSLQRVLDYAANPDKTEYDALAQTLHYAENDAKTKLNESAQLVTGIHCRVGAAYSIIAPFNREQNATRHDKSKNAFREDIMQSLEFKNTVDYVLENSPEKGNLSRDVVEEAYGRLIDEYYTVMEESTDKARLHTDE</sequence>
<dbReference type="OrthoDB" id="9762440at2"/>
<organism evidence="1 2">
    <name type="scientific">Gemmiger formicilis</name>
    <dbReference type="NCBI Taxonomy" id="745368"/>
    <lineage>
        <taxon>Bacteria</taxon>
        <taxon>Bacillati</taxon>
        <taxon>Bacillota</taxon>
        <taxon>Clostridia</taxon>
        <taxon>Eubacteriales</taxon>
        <taxon>Gemmiger</taxon>
    </lineage>
</organism>
<reference evidence="1 2" key="1">
    <citation type="submission" date="2017-02" db="EMBL/GenBank/DDBJ databases">
        <authorList>
            <person name="Peterson S.W."/>
        </authorList>
    </citation>
    <scope>NUCLEOTIDE SEQUENCE [LARGE SCALE GENOMIC DNA]</scope>
    <source>
        <strain evidence="1 2">ATCC 27749</strain>
    </source>
</reference>
<protein>
    <submittedName>
        <fullName evidence="1">Uncharacterized protein</fullName>
    </submittedName>
</protein>
<dbReference type="AlphaFoldDB" id="A0A1T4Y2G8"/>
<dbReference type="STRING" id="745368.SAMN02745178_02645"/>
<proteinExistence type="predicted"/>
<evidence type="ECO:0000313" key="2">
    <source>
        <dbReference type="Proteomes" id="UP000190286"/>
    </source>
</evidence>
<dbReference type="GeneID" id="93339076"/>
<dbReference type="EMBL" id="FUYF01000028">
    <property type="protein sequence ID" value="SKA95678.1"/>
    <property type="molecule type" value="Genomic_DNA"/>
</dbReference>
<dbReference type="RefSeq" id="WP_078785457.1">
    <property type="nucleotide sequence ID" value="NZ_FUYF01000028.1"/>
</dbReference>
<evidence type="ECO:0000313" key="1">
    <source>
        <dbReference type="EMBL" id="SKA95678.1"/>
    </source>
</evidence>
<dbReference type="Proteomes" id="UP000190286">
    <property type="component" value="Unassembled WGS sequence"/>
</dbReference>
<keyword evidence="2" id="KW-1185">Reference proteome</keyword>
<gene>
    <name evidence="1" type="ORF">SAMN02745178_02645</name>
</gene>